<keyword evidence="3" id="KW-1185">Reference proteome</keyword>
<protein>
    <submittedName>
        <fullName evidence="2">Uncharacterized protein</fullName>
    </submittedName>
</protein>
<sequence length="317" mass="34909">MKYSILLTSTLPLLTLVGSRVIVRRADDPDVLNFALTLEHIEDAFYTQALSQFDEKAFEDAGYEPWIRARFLEISAHEKDHVNFLTMTLQSAGATAVQACNYTFPYTDSKSFVELSSAFETVGTSAYTGAASLITNKDYLTAAGSILATEARQSSWIDSSSKHQNPWSGSFEASQTSTILHHCFNFYYVLPIFKPSSHCQSQSSSYYPKQCCPWSNCRFDFQRYTGGNSSDSLYLNILTSSGAKSTPITVSGDDKTATIPDVKGTVFAFVTNGNASVTDNNTVAGPALMMFPYNSQGQLGPGMRPEVGGRVYDYWHD</sequence>
<accession>A0A8H5LTW7</accession>
<dbReference type="InterPro" id="IPR009078">
    <property type="entry name" value="Ferritin-like_SF"/>
</dbReference>
<proteinExistence type="predicted"/>
<dbReference type="EMBL" id="JAACJM010000013">
    <property type="protein sequence ID" value="KAF5369383.1"/>
    <property type="molecule type" value="Genomic_DNA"/>
</dbReference>
<evidence type="ECO:0000313" key="2">
    <source>
        <dbReference type="EMBL" id="KAF5369383.1"/>
    </source>
</evidence>
<organism evidence="2 3">
    <name type="scientific">Tetrapyrgos nigripes</name>
    <dbReference type="NCBI Taxonomy" id="182062"/>
    <lineage>
        <taxon>Eukaryota</taxon>
        <taxon>Fungi</taxon>
        <taxon>Dikarya</taxon>
        <taxon>Basidiomycota</taxon>
        <taxon>Agaricomycotina</taxon>
        <taxon>Agaricomycetes</taxon>
        <taxon>Agaricomycetidae</taxon>
        <taxon>Agaricales</taxon>
        <taxon>Marasmiineae</taxon>
        <taxon>Marasmiaceae</taxon>
        <taxon>Tetrapyrgos</taxon>
    </lineage>
</organism>
<evidence type="ECO:0000313" key="3">
    <source>
        <dbReference type="Proteomes" id="UP000559256"/>
    </source>
</evidence>
<dbReference type="AlphaFoldDB" id="A0A8H5LTW7"/>
<evidence type="ECO:0000256" key="1">
    <source>
        <dbReference type="SAM" id="SignalP"/>
    </source>
</evidence>
<dbReference type="OrthoDB" id="1001765at2759"/>
<keyword evidence="1" id="KW-0732">Signal</keyword>
<name>A0A8H5LTW7_9AGAR</name>
<dbReference type="PANTHER" id="PTHR31694">
    <property type="entry name" value="DESICCATION-LIKE PROTEIN"/>
    <property type="match status" value="1"/>
</dbReference>
<dbReference type="Pfam" id="PF13668">
    <property type="entry name" value="Ferritin_2"/>
    <property type="match status" value="1"/>
</dbReference>
<feature type="signal peptide" evidence="1">
    <location>
        <begin position="1"/>
        <end position="19"/>
    </location>
</feature>
<dbReference type="PANTHER" id="PTHR31694:SF26">
    <property type="entry name" value="OS05G0151100 PROTEIN"/>
    <property type="match status" value="1"/>
</dbReference>
<comment type="caution">
    <text evidence="2">The sequence shown here is derived from an EMBL/GenBank/DDBJ whole genome shotgun (WGS) entry which is preliminary data.</text>
</comment>
<dbReference type="InterPro" id="IPR052965">
    <property type="entry name" value="Pigment-catalase-like"/>
</dbReference>
<reference evidence="2 3" key="1">
    <citation type="journal article" date="2020" name="ISME J.">
        <title>Uncovering the hidden diversity of litter-decomposition mechanisms in mushroom-forming fungi.</title>
        <authorList>
            <person name="Floudas D."/>
            <person name="Bentzer J."/>
            <person name="Ahren D."/>
            <person name="Johansson T."/>
            <person name="Persson P."/>
            <person name="Tunlid A."/>
        </authorList>
    </citation>
    <scope>NUCLEOTIDE SEQUENCE [LARGE SCALE GENOMIC DNA]</scope>
    <source>
        <strain evidence="2 3">CBS 291.85</strain>
    </source>
</reference>
<gene>
    <name evidence="2" type="ORF">D9758_002544</name>
</gene>
<dbReference type="SUPFAM" id="SSF47240">
    <property type="entry name" value="Ferritin-like"/>
    <property type="match status" value="1"/>
</dbReference>
<feature type="chain" id="PRO_5034457684" evidence="1">
    <location>
        <begin position="20"/>
        <end position="317"/>
    </location>
</feature>
<dbReference type="Proteomes" id="UP000559256">
    <property type="component" value="Unassembled WGS sequence"/>
</dbReference>